<keyword evidence="21" id="KW-1185">Reference proteome</keyword>
<dbReference type="Gene3D" id="3.30.70.380">
    <property type="entry name" value="Ferrodoxin-fold anticodon-binding domain"/>
    <property type="match status" value="1"/>
</dbReference>
<dbReference type="Gene3D" id="2.40.50.140">
    <property type="entry name" value="Nucleic acid-binding proteins"/>
    <property type="match status" value="1"/>
</dbReference>
<feature type="domain" description="TRNA-binding" evidence="17">
    <location>
        <begin position="47"/>
        <end position="177"/>
    </location>
</feature>
<evidence type="ECO:0000256" key="5">
    <source>
        <dbReference type="ARBA" id="ARBA00022555"/>
    </source>
</evidence>
<dbReference type="InterPro" id="IPR045864">
    <property type="entry name" value="aa-tRNA-synth_II/BPL/LPL"/>
</dbReference>
<dbReference type="Pfam" id="PF17759">
    <property type="entry name" value="tRNA_synthFbeta"/>
    <property type="match status" value="1"/>
</dbReference>
<evidence type="ECO:0000313" key="21">
    <source>
        <dbReference type="Proteomes" id="UP000595220"/>
    </source>
</evidence>
<evidence type="ECO:0000256" key="2">
    <source>
        <dbReference type="ARBA" id="ARBA00008653"/>
    </source>
</evidence>
<dbReference type="SMART" id="SM00874">
    <property type="entry name" value="B5"/>
    <property type="match status" value="1"/>
</dbReference>
<dbReference type="InterPro" id="IPR005147">
    <property type="entry name" value="tRNA_synthase_B5-dom"/>
</dbReference>
<dbReference type="FunFam" id="3.30.56.10:FF:000002">
    <property type="entry name" value="Phenylalanine--tRNA ligase beta subunit"/>
    <property type="match status" value="1"/>
</dbReference>
<evidence type="ECO:0000256" key="1">
    <source>
        <dbReference type="ARBA" id="ARBA00004496"/>
    </source>
</evidence>
<dbReference type="InterPro" id="IPR020825">
    <property type="entry name" value="Phe-tRNA_synthase-like_B3/B4"/>
</dbReference>
<comment type="cofactor">
    <cofactor evidence="15">
        <name>Mg(2+)</name>
        <dbReference type="ChEBI" id="CHEBI:18420"/>
    </cofactor>
    <text evidence="15">Binds 2 magnesium ions per tetramer.</text>
</comment>
<dbReference type="PROSITE" id="PS51483">
    <property type="entry name" value="B5"/>
    <property type="match status" value="1"/>
</dbReference>
<keyword evidence="5 16" id="KW-0820">tRNA-binding</keyword>
<feature type="binding site" evidence="15">
    <location>
        <position position="498"/>
    </location>
    <ligand>
        <name>Mg(2+)</name>
        <dbReference type="ChEBI" id="CHEBI:18420"/>
        <note>shared with alpha subunit</note>
    </ligand>
</feature>
<dbReference type="InterPro" id="IPR036690">
    <property type="entry name" value="Fdx_antiC-bd_sf"/>
</dbReference>
<feature type="domain" description="B5" evidence="19">
    <location>
        <begin position="444"/>
        <end position="520"/>
    </location>
</feature>
<dbReference type="InterPro" id="IPR012340">
    <property type="entry name" value="NA-bd_OB-fold"/>
</dbReference>
<dbReference type="EMBL" id="CP066065">
    <property type="protein sequence ID" value="QQC44366.1"/>
    <property type="molecule type" value="Genomic_DNA"/>
</dbReference>
<evidence type="ECO:0000259" key="18">
    <source>
        <dbReference type="PROSITE" id="PS51447"/>
    </source>
</evidence>
<sequence>MEGVTDMPMVPLSWLADHVDIAEGTDARALAAALVKVGLEEEKIHPARVTGPLVVGRVLTRTEETASNGKVVNYCRVDVGDHNDAPGTGKEPSALPSRGIICGAHNFDVDDLVVVSLPGAVLPGDFQIAARKTYGHVSDGMICSARELGLGEDHSGIIVLPRFFPDREIPPVGTDIVSWLGLGEEILEINVTPDRGYCFSMRGIAREYSHSTGASFRDPGDAGVIAQCPPSANGDGFPVVFADDAPIRGHLGVDRFVTRVVSGTNPGAPTPRWMVERLEAAGMRSVSLPVDITNYVMLDLGQPMHAYDLGALSAPIVVRRARVGETLVTLDEEPRELDVQDLLITDSPSGDASRVIGIAGVMGGAYSEVGESTTDVLFEAAHFDAVSVARSARRHKLHSEASKRFERGTDPALPAIAAQRAVELLVQYGGGTVHPGVTDEDQRGCVAQITLPVTEAERLTGAEYTPERVAELLRAVGCTVEEPVDGVFAVTPPSWRPDLTLAADLVEEVARLDGYDNIPVVLPTAPAGRGLTLAQKARRLAATALADGGLVEVKSYPFVSDTWDRQGIPADDSRRQALRLRNPMADDTPWLRTSVLDTLLDVAGRNVSRSNADVAIFEIAKVAKPCGTVPADLPGAEHRPGDAVLAALEAGIPAQPWHVGGVLTGRAVAAGVLSQARAFDWADALDYVREVASGLGVRVEVTRAWVDTVASHKGAPMPTPATDPARVAPFHPGRVARVFVRAGRELIDVALAGELSPVACREFGLPARSCAFEIDMDALISQMSAQPIQVKRVSTFPLAKEDIALVVPCDIPASRVEQIVRQGAGALTESVTLFDIYEGDQVPEGYRSLAFALRLRAADHTLTAKEAAKVRTQVVDKAAKVLGASLRA</sequence>
<evidence type="ECO:0000256" key="13">
    <source>
        <dbReference type="ARBA" id="ARBA00023146"/>
    </source>
</evidence>
<keyword evidence="13 15" id="KW-0030">Aminoacyl-tRNA synthetase</keyword>
<dbReference type="InterPro" id="IPR005146">
    <property type="entry name" value="B3/B4_tRNA-bd"/>
</dbReference>
<feature type="domain" description="FDX-ACB" evidence="18">
    <location>
        <begin position="794"/>
        <end position="887"/>
    </location>
</feature>
<dbReference type="SUPFAM" id="SSF46955">
    <property type="entry name" value="Putative DNA-binding domain"/>
    <property type="match status" value="1"/>
</dbReference>
<evidence type="ECO:0000256" key="14">
    <source>
        <dbReference type="ARBA" id="ARBA00049255"/>
    </source>
</evidence>
<dbReference type="Pfam" id="PF03484">
    <property type="entry name" value="B5"/>
    <property type="match status" value="1"/>
</dbReference>
<dbReference type="PANTHER" id="PTHR10947:SF0">
    <property type="entry name" value="PHENYLALANINE--TRNA LIGASE BETA SUBUNIT"/>
    <property type="match status" value="1"/>
</dbReference>
<dbReference type="Gene3D" id="3.30.930.10">
    <property type="entry name" value="Bira Bifunctional Protein, Domain 2"/>
    <property type="match status" value="1"/>
</dbReference>
<dbReference type="Pfam" id="PF01588">
    <property type="entry name" value="tRNA_bind"/>
    <property type="match status" value="1"/>
</dbReference>
<dbReference type="InterPro" id="IPR005121">
    <property type="entry name" value="Fdx_antiC-bd"/>
</dbReference>
<organism evidence="20 21">
    <name type="scientific">Schaalia meyeri</name>
    <dbReference type="NCBI Taxonomy" id="52773"/>
    <lineage>
        <taxon>Bacteria</taxon>
        <taxon>Bacillati</taxon>
        <taxon>Actinomycetota</taxon>
        <taxon>Actinomycetes</taxon>
        <taxon>Actinomycetales</taxon>
        <taxon>Actinomycetaceae</taxon>
        <taxon>Schaalia</taxon>
    </lineage>
</organism>
<reference evidence="20 21" key="1">
    <citation type="submission" date="2020-12" db="EMBL/GenBank/DDBJ databases">
        <title>FDA dAtabase for Regulatory Grade micrObial Sequences (FDA-ARGOS): Supporting development and validation of Infectious Disease Dx tests.</title>
        <authorList>
            <person name="Sproer C."/>
            <person name="Gronow S."/>
            <person name="Severitt S."/>
            <person name="Schroder I."/>
            <person name="Tallon L."/>
            <person name="Sadzewicz L."/>
            <person name="Zhao X."/>
            <person name="Boylan J."/>
            <person name="Ott S."/>
            <person name="Bowen H."/>
            <person name="Vavikolanu K."/>
            <person name="Mehta A."/>
            <person name="Aluvathingal J."/>
            <person name="Nadendla S."/>
            <person name="Lowell S."/>
            <person name="Myers T."/>
            <person name="Yan Y."/>
            <person name="Sichtig H."/>
        </authorList>
    </citation>
    <scope>NUCLEOTIDE SEQUENCE [LARGE SCALE GENOMIC DNA]</scope>
    <source>
        <strain evidence="20 21">FDAARGOS_985</strain>
    </source>
</reference>
<keyword evidence="11 16" id="KW-0694">RNA-binding</keyword>
<evidence type="ECO:0000256" key="9">
    <source>
        <dbReference type="ARBA" id="ARBA00022840"/>
    </source>
</evidence>
<dbReference type="FunFam" id="3.30.70.380:FF:000001">
    <property type="entry name" value="Phenylalanine--tRNA ligase beta subunit"/>
    <property type="match status" value="1"/>
</dbReference>
<dbReference type="PANTHER" id="PTHR10947">
    <property type="entry name" value="PHENYLALANYL-TRNA SYNTHETASE BETA CHAIN AND LEUCINE-RICH REPEAT-CONTAINING PROTEIN 47"/>
    <property type="match status" value="1"/>
</dbReference>
<dbReference type="SUPFAM" id="SSF54991">
    <property type="entry name" value="Anticodon-binding domain of PheRS"/>
    <property type="match status" value="1"/>
</dbReference>
<dbReference type="PROSITE" id="PS50886">
    <property type="entry name" value="TRBD"/>
    <property type="match status" value="1"/>
</dbReference>
<evidence type="ECO:0000256" key="4">
    <source>
        <dbReference type="ARBA" id="ARBA00022490"/>
    </source>
</evidence>
<protein>
    <recommendedName>
        <fullName evidence="15">Phenylalanine--tRNA ligase beta subunit</fullName>
        <ecNumber evidence="15">6.1.1.20</ecNumber>
    </recommendedName>
    <alternativeName>
        <fullName evidence="15">Phenylalanyl-tRNA synthetase beta subunit</fullName>
        <shortName evidence="15">PheRS</shortName>
    </alternativeName>
</protein>
<dbReference type="SUPFAM" id="SSF56037">
    <property type="entry name" value="PheT/TilS domain"/>
    <property type="match status" value="1"/>
</dbReference>
<keyword evidence="8 15" id="KW-0547">Nucleotide-binding</keyword>
<evidence type="ECO:0000256" key="6">
    <source>
        <dbReference type="ARBA" id="ARBA00022598"/>
    </source>
</evidence>
<dbReference type="InterPro" id="IPR004532">
    <property type="entry name" value="Phe-tRNA-ligase_IIc_bsu_bact"/>
</dbReference>
<evidence type="ECO:0000259" key="17">
    <source>
        <dbReference type="PROSITE" id="PS50886"/>
    </source>
</evidence>
<evidence type="ECO:0000256" key="8">
    <source>
        <dbReference type="ARBA" id="ARBA00022741"/>
    </source>
</evidence>
<dbReference type="NCBIfam" id="TIGR00472">
    <property type="entry name" value="pheT_bact"/>
    <property type="match status" value="1"/>
</dbReference>
<dbReference type="SMART" id="SM00896">
    <property type="entry name" value="FDX-ACB"/>
    <property type="match status" value="1"/>
</dbReference>
<accession>A0AAQ0BWV6</accession>
<dbReference type="GO" id="GO:0006432">
    <property type="term" value="P:phenylalanyl-tRNA aminoacylation"/>
    <property type="evidence" value="ECO:0007669"/>
    <property type="project" value="UniProtKB-UniRule"/>
</dbReference>
<keyword evidence="7 15" id="KW-0479">Metal-binding</keyword>
<feature type="binding site" evidence="15">
    <location>
        <position position="507"/>
    </location>
    <ligand>
        <name>Mg(2+)</name>
        <dbReference type="ChEBI" id="CHEBI:18420"/>
        <note>shared with alpha subunit</note>
    </ligand>
</feature>
<evidence type="ECO:0000256" key="16">
    <source>
        <dbReference type="PROSITE-ProRule" id="PRU00209"/>
    </source>
</evidence>
<dbReference type="InterPro" id="IPR002547">
    <property type="entry name" value="tRNA-bd_dom"/>
</dbReference>
<keyword evidence="6 15" id="KW-0436">Ligase</keyword>
<dbReference type="PROSITE" id="PS51447">
    <property type="entry name" value="FDX_ACB"/>
    <property type="match status" value="1"/>
</dbReference>
<dbReference type="GO" id="GO:0000287">
    <property type="term" value="F:magnesium ion binding"/>
    <property type="evidence" value="ECO:0007669"/>
    <property type="project" value="UniProtKB-UniRule"/>
</dbReference>
<dbReference type="Pfam" id="PF03483">
    <property type="entry name" value="B3_4"/>
    <property type="match status" value="1"/>
</dbReference>
<evidence type="ECO:0000256" key="7">
    <source>
        <dbReference type="ARBA" id="ARBA00022723"/>
    </source>
</evidence>
<dbReference type="SUPFAM" id="SSF50249">
    <property type="entry name" value="Nucleic acid-binding proteins"/>
    <property type="match status" value="1"/>
</dbReference>
<dbReference type="GO" id="GO:0004826">
    <property type="term" value="F:phenylalanine-tRNA ligase activity"/>
    <property type="evidence" value="ECO:0007669"/>
    <property type="project" value="UniProtKB-UniRule"/>
</dbReference>
<dbReference type="Pfam" id="PF03147">
    <property type="entry name" value="FDX-ACB"/>
    <property type="match status" value="1"/>
</dbReference>
<dbReference type="InterPro" id="IPR041616">
    <property type="entry name" value="PheRS_beta_core"/>
</dbReference>
<comment type="similarity">
    <text evidence="2 15">Belongs to the phenylalanyl-tRNA synthetase beta subunit family. Type 1 subfamily.</text>
</comment>
<evidence type="ECO:0000256" key="3">
    <source>
        <dbReference type="ARBA" id="ARBA00011209"/>
    </source>
</evidence>
<feature type="binding site" evidence="15">
    <location>
        <position position="508"/>
    </location>
    <ligand>
        <name>Mg(2+)</name>
        <dbReference type="ChEBI" id="CHEBI:18420"/>
        <note>shared with alpha subunit</note>
    </ligand>
</feature>
<keyword evidence="12 15" id="KW-0648">Protein biosynthesis</keyword>
<dbReference type="InterPro" id="IPR009061">
    <property type="entry name" value="DNA-bd_dom_put_sf"/>
</dbReference>
<dbReference type="GO" id="GO:0005524">
    <property type="term" value="F:ATP binding"/>
    <property type="evidence" value="ECO:0007669"/>
    <property type="project" value="UniProtKB-UniRule"/>
</dbReference>
<dbReference type="SMART" id="SM00873">
    <property type="entry name" value="B3_4"/>
    <property type="match status" value="1"/>
</dbReference>
<dbReference type="InterPro" id="IPR033714">
    <property type="entry name" value="tRNA_bind_bactPheRS"/>
</dbReference>
<keyword evidence="10 15" id="KW-0460">Magnesium</keyword>
<comment type="catalytic activity">
    <reaction evidence="14 15">
        <text>tRNA(Phe) + L-phenylalanine + ATP = L-phenylalanyl-tRNA(Phe) + AMP + diphosphate + H(+)</text>
        <dbReference type="Rhea" id="RHEA:19413"/>
        <dbReference type="Rhea" id="RHEA-COMP:9668"/>
        <dbReference type="Rhea" id="RHEA-COMP:9699"/>
        <dbReference type="ChEBI" id="CHEBI:15378"/>
        <dbReference type="ChEBI" id="CHEBI:30616"/>
        <dbReference type="ChEBI" id="CHEBI:33019"/>
        <dbReference type="ChEBI" id="CHEBI:58095"/>
        <dbReference type="ChEBI" id="CHEBI:78442"/>
        <dbReference type="ChEBI" id="CHEBI:78531"/>
        <dbReference type="ChEBI" id="CHEBI:456215"/>
        <dbReference type="EC" id="6.1.1.20"/>
    </reaction>
</comment>
<evidence type="ECO:0000259" key="19">
    <source>
        <dbReference type="PROSITE" id="PS51483"/>
    </source>
</evidence>
<feature type="binding site" evidence="15">
    <location>
        <position position="504"/>
    </location>
    <ligand>
        <name>Mg(2+)</name>
        <dbReference type="ChEBI" id="CHEBI:18420"/>
        <note>shared with alpha subunit</note>
    </ligand>
</feature>
<dbReference type="SUPFAM" id="SSF55681">
    <property type="entry name" value="Class II aaRS and biotin synthetases"/>
    <property type="match status" value="1"/>
</dbReference>
<evidence type="ECO:0000256" key="10">
    <source>
        <dbReference type="ARBA" id="ARBA00022842"/>
    </source>
</evidence>
<dbReference type="AlphaFoldDB" id="A0AAQ0BWV6"/>
<dbReference type="CDD" id="cd02796">
    <property type="entry name" value="tRNA_bind_bactPheRS"/>
    <property type="match status" value="1"/>
</dbReference>
<dbReference type="Proteomes" id="UP000595220">
    <property type="component" value="Chromosome"/>
</dbReference>
<dbReference type="HAMAP" id="MF_00283">
    <property type="entry name" value="Phe_tRNA_synth_beta1"/>
    <property type="match status" value="1"/>
</dbReference>
<gene>
    <name evidence="15" type="primary">pheT</name>
    <name evidence="20" type="ORF">I6H42_02885</name>
</gene>
<dbReference type="GO" id="GO:0009328">
    <property type="term" value="C:phenylalanine-tRNA ligase complex"/>
    <property type="evidence" value="ECO:0007669"/>
    <property type="project" value="TreeGrafter"/>
</dbReference>
<proteinExistence type="inferred from homology"/>
<evidence type="ECO:0000256" key="15">
    <source>
        <dbReference type="HAMAP-Rule" id="MF_00283"/>
    </source>
</evidence>
<comment type="subcellular location">
    <subcellularLocation>
        <location evidence="1 15">Cytoplasm</location>
    </subcellularLocation>
</comment>
<dbReference type="GO" id="GO:0000049">
    <property type="term" value="F:tRNA binding"/>
    <property type="evidence" value="ECO:0007669"/>
    <property type="project" value="UniProtKB-UniRule"/>
</dbReference>
<comment type="subunit">
    <text evidence="3 15">Tetramer of two alpha and two beta subunits.</text>
</comment>
<dbReference type="Gene3D" id="3.50.40.10">
    <property type="entry name" value="Phenylalanyl-trna Synthetase, Chain B, domain 3"/>
    <property type="match status" value="1"/>
</dbReference>
<dbReference type="EC" id="6.1.1.20" evidence="15"/>
<keyword evidence="4 15" id="KW-0963">Cytoplasm</keyword>
<evidence type="ECO:0000313" key="20">
    <source>
        <dbReference type="EMBL" id="QQC44366.1"/>
    </source>
</evidence>
<evidence type="ECO:0000256" key="12">
    <source>
        <dbReference type="ARBA" id="ARBA00022917"/>
    </source>
</evidence>
<keyword evidence="9 15" id="KW-0067">ATP-binding</keyword>
<dbReference type="InterPro" id="IPR045060">
    <property type="entry name" value="Phe-tRNA-ligase_IIc_bsu"/>
</dbReference>
<name>A0AAQ0BWV6_9ACTO</name>
<evidence type="ECO:0000256" key="11">
    <source>
        <dbReference type="ARBA" id="ARBA00022884"/>
    </source>
</evidence>
<dbReference type="Gene3D" id="3.30.56.10">
    <property type="match status" value="2"/>
</dbReference>